<evidence type="ECO:0000256" key="1">
    <source>
        <dbReference type="SAM" id="MobiDB-lite"/>
    </source>
</evidence>
<dbReference type="Proteomes" id="UP000693946">
    <property type="component" value="Linkage Group LG2"/>
</dbReference>
<comment type="caution">
    <text evidence="2">The sequence shown here is derived from an EMBL/GenBank/DDBJ whole genome shotgun (WGS) entry which is preliminary data.</text>
</comment>
<accession>A0AAV6RE43</accession>
<organism evidence="2 3">
    <name type="scientific">Solea senegalensis</name>
    <name type="common">Senegalese sole</name>
    <dbReference type="NCBI Taxonomy" id="28829"/>
    <lineage>
        <taxon>Eukaryota</taxon>
        <taxon>Metazoa</taxon>
        <taxon>Chordata</taxon>
        <taxon>Craniata</taxon>
        <taxon>Vertebrata</taxon>
        <taxon>Euteleostomi</taxon>
        <taxon>Actinopterygii</taxon>
        <taxon>Neopterygii</taxon>
        <taxon>Teleostei</taxon>
        <taxon>Neoteleostei</taxon>
        <taxon>Acanthomorphata</taxon>
        <taxon>Carangaria</taxon>
        <taxon>Pleuronectiformes</taxon>
        <taxon>Pleuronectoidei</taxon>
        <taxon>Soleidae</taxon>
        <taxon>Solea</taxon>
    </lineage>
</organism>
<protein>
    <submittedName>
        <fullName evidence="2">Uncharacterized protein</fullName>
    </submittedName>
</protein>
<sequence>MDGDATDDCGKTGHAVMKPHSRETGGISQQLPSINNAGLNTVCRVRLPLLWI</sequence>
<feature type="region of interest" description="Disordered" evidence="1">
    <location>
        <begin position="1"/>
        <end position="31"/>
    </location>
</feature>
<dbReference type="EMBL" id="JAGKHQ010000012">
    <property type="protein sequence ID" value="KAG7503240.1"/>
    <property type="molecule type" value="Genomic_DNA"/>
</dbReference>
<evidence type="ECO:0000313" key="3">
    <source>
        <dbReference type="Proteomes" id="UP000693946"/>
    </source>
</evidence>
<evidence type="ECO:0000313" key="2">
    <source>
        <dbReference type="EMBL" id="KAG7503240.1"/>
    </source>
</evidence>
<proteinExistence type="predicted"/>
<dbReference type="AlphaFoldDB" id="A0AAV6RE43"/>
<name>A0AAV6RE43_SOLSE</name>
<keyword evidence="3" id="KW-1185">Reference proteome</keyword>
<reference evidence="2 3" key="1">
    <citation type="journal article" date="2021" name="Sci. Rep.">
        <title>Chromosome anchoring in Senegalese sole (Solea senegalensis) reveals sex-associated markers and genome rearrangements in flatfish.</title>
        <authorList>
            <person name="Guerrero-Cozar I."/>
            <person name="Gomez-Garrido J."/>
            <person name="Berbel C."/>
            <person name="Martinez-Blanch J.F."/>
            <person name="Alioto T."/>
            <person name="Claros M.G."/>
            <person name="Gagnaire P.A."/>
            <person name="Manchado M."/>
        </authorList>
    </citation>
    <scope>NUCLEOTIDE SEQUENCE [LARGE SCALE GENOMIC DNA]</scope>
    <source>
        <strain evidence="2">Sse05_10M</strain>
    </source>
</reference>
<gene>
    <name evidence="2" type="ORF">JOB18_034214</name>
</gene>